<protein>
    <recommendedName>
        <fullName evidence="2 5">Basal-body rod modification protein FlgD</fullName>
    </recommendedName>
</protein>
<feature type="region of interest" description="Disordered" evidence="6">
    <location>
        <begin position="1"/>
        <end position="29"/>
    </location>
</feature>
<evidence type="ECO:0000313" key="8">
    <source>
        <dbReference type="EMBL" id="MBV2359322.1"/>
    </source>
</evidence>
<accession>A0ABS6N5M7</accession>
<evidence type="ECO:0000256" key="6">
    <source>
        <dbReference type="SAM" id="MobiDB-lite"/>
    </source>
</evidence>
<dbReference type="Pfam" id="PF03963">
    <property type="entry name" value="FlgD"/>
    <property type="match status" value="1"/>
</dbReference>
<evidence type="ECO:0000256" key="1">
    <source>
        <dbReference type="ARBA" id="ARBA00010577"/>
    </source>
</evidence>
<sequence length="234" mass="24894">MQSNATLPPLYAPNAATRIGSGQPTPADAAKSQDKAVLSSDFQTFLRMLTAQVQNQDPLNPVDSTDYATQLATFSSVEQQVLTNDLLRGLSAALGGGTLAEFSGWIGMETLARAPVQFDGRPVTFKPDPVEGSDTAVYVVRNATGDIVRREVLPDLSSSATWDGTDAFGTAVPQGVYRIEIESQANGTAIDTRLASVYARIDEVRIDGSSTVIRLADGTELPTTMVEGLRAVRD</sequence>
<evidence type="ECO:0000256" key="3">
    <source>
        <dbReference type="ARBA" id="ARBA00022795"/>
    </source>
</evidence>
<dbReference type="InterPro" id="IPR005648">
    <property type="entry name" value="FlgD"/>
</dbReference>
<evidence type="ECO:0000256" key="5">
    <source>
        <dbReference type="RuleBase" id="RU362076"/>
    </source>
</evidence>
<reference evidence="8" key="1">
    <citation type="submission" date="2021-06" db="EMBL/GenBank/DDBJ databases">
        <title>Thalassococcus sp. CAU 1522 isolated from sea sand, Republic of Korea.</title>
        <authorList>
            <person name="Kim W."/>
        </authorList>
    </citation>
    <scope>NUCLEOTIDE SEQUENCE</scope>
    <source>
        <strain evidence="8">CAU 1522</strain>
    </source>
</reference>
<comment type="similarity">
    <text evidence="1 5">Belongs to the FlgD family.</text>
</comment>
<comment type="function">
    <text evidence="4 5">Required for flagellar hook formation. May act as a scaffolding protein.</text>
</comment>
<comment type="caution">
    <text evidence="8">The sequence shown here is derived from an EMBL/GenBank/DDBJ whole genome shotgun (WGS) entry which is preliminary data.</text>
</comment>
<proteinExistence type="inferred from homology"/>
<gene>
    <name evidence="8" type="ORF">KUH32_06030</name>
</gene>
<keyword evidence="3 5" id="KW-1005">Bacterial flagellum biogenesis</keyword>
<evidence type="ECO:0000259" key="7">
    <source>
        <dbReference type="Pfam" id="PF13860"/>
    </source>
</evidence>
<keyword evidence="8" id="KW-0966">Cell projection</keyword>
<evidence type="ECO:0000256" key="4">
    <source>
        <dbReference type="ARBA" id="ARBA00024746"/>
    </source>
</evidence>
<keyword evidence="8" id="KW-0969">Cilium</keyword>
<dbReference type="Proteomes" id="UP001166293">
    <property type="component" value="Unassembled WGS sequence"/>
</dbReference>
<name>A0ABS6N5M7_9RHOB</name>
<dbReference type="InterPro" id="IPR025965">
    <property type="entry name" value="FlgD/Vpr_Ig-like"/>
</dbReference>
<keyword evidence="9" id="KW-1185">Reference proteome</keyword>
<evidence type="ECO:0000313" key="9">
    <source>
        <dbReference type="Proteomes" id="UP001166293"/>
    </source>
</evidence>
<feature type="domain" description="FlgD/Vpr Ig-like" evidence="7">
    <location>
        <begin position="118"/>
        <end position="185"/>
    </location>
</feature>
<dbReference type="EMBL" id="JAHRWL010000001">
    <property type="protein sequence ID" value="MBV2359322.1"/>
    <property type="molecule type" value="Genomic_DNA"/>
</dbReference>
<dbReference type="RefSeq" id="WP_217777141.1">
    <property type="nucleotide sequence ID" value="NZ_JAHRWL010000001.1"/>
</dbReference>
<keyword evidence="8" id="KW-0282">Flagellum</keyword>
<dbReference type="Pfam" id="PF13860">
    <property type="entry name" value="FlgD_ig"/>
    <property type="match status" value="1"/>
</dbReference>
<evidence type="ECO:0000256" key="2">
    <source>
        <dbReference type="ARBA" id="ARBA00016013"/>
    </source>
</evidence>
<organism evidence="8 9">
    <name type="scientific">Thalassococcus arenae</name>
    <dbReference type="NCBI Taxonomy" id="2851652"/>
    <lineage>
        <taxon>Bacteria</taxon>
        <taxon>Pseudomonadati</taxon>
        <taxon>Pseudomonadota</taxon>
        <taxon>Alphaproteobacteria</taxon>
        <taxon>Rhodobacterales</taxon>
        <taxon>Roseobacteraceae</taxon>
        <taxon>Thalassococcus</taxon>
    </lineage>
</organism>